<dbReference type="PIRSF" id="PIRSF004869">
    <property type="entry name" value="PflX_prd"/>
    <property type="match status" value="1"/>
</dbReference>
<comment type="cofactor">
    <cofactor evidence="5">
        <name>[4Fe-4S] cluster</name>
        <dbReference type="ChEBI" id="CHEBI:49883"/>
    </cofactor>
    <text evidence="5">Binds 1 [4Fe-4S] cluster. The cluster is coordinated with 3 cysteines and an exchangeable S-adenosyl-L-methionine.</text>
</comment>
<protein>
    <submittedName>
        <fullName evidence="7">Radical SAM protein</fullName>
    </submittedName>
</protein>
<keyword evidence="3 5" id="KW-0408">Iron</keyword>
<dbReference type="InterPro" id="IPR016431">
    <property type="entry name" value="Pyrv-formate_lyase-activ_prd"/>
</dbReference>
<dbReference type="SUPFAM" id="SSF102114">
    <property type="entry name" value="Radical SAM enzymes"/>
    <property type="match status" value="1"/>
</dbReference>
<dbReference type="InterPro" id="IPR040085">
    <property type="entry name" value="MJ0674-like"/>
</dbReference>
<organism evidence="7 8">
    <name type="scientific">Gehongia tenuis</name>
    <dbReference type="NCBI Taxonomy" id="2763655"/>
    <lineage>
        <taxon>Bacteria</taxon>
        <taxon>Bacillati</taxon>
        <taxon>Bacillota</taxon>
        <taxon>Clostridia</taxon>
        <taxon>Christensenellales</taxon>
        <taxon>Christensenellaceae</taxon>
        <taxon>Gehongia</taxon>
    </lineage>
</organism>
<dbReference type="GO" id="GO:0046872">
    <property type="term" value="F:metal ion binding"/>
    <property type="evidence" value="ECO:0007669"/>
    <property type="project" value="UniProtKB-KW"/>
</dbReference>
<dbReference type="CDD" id="cd01335">
    <property type="entry name" value="Radical_SAM"/>
    <property type="match status" value="1"/>
</dbReference>
<sequence>MLPERCGLCPRRCGANRRAGEKGLCGAGDELKAARAALHHWEEPCLSGEAGSGTVFFSHCSLRCVYCQNREISRGEAGRAITWERLSEIFLELQAAGALNVNLVTPTHYLPFIFPALERAKKRGLTVPVVYNTSGYELPEVIRALDGLVDIYLPDFKYVSPELSLRYSGAADYFKYASAALSEMVRQAGKPVFRGDILQRGVIVRHLCLPGCLWDSRAVLRHLWETHGSRIYISIMSQFTPMNLSAYPELNRRVAPEEYEALVDYAVDLGIEQGFIQEGEAASESFVPPFDLTGV</sequence>
<dbReference type="InterPro" id="IPR007197">
    <property type="entry name" value="rSAM"/>
</dbReference>
<reference evidence="7" key="1">
    <citation type="submission" date="2020-08" db="EMBL/GenBank/DDBJ databases">
        <title>Genome public.</title>
        <authorList>
            <person name="Liu C."/>
            <person name="Sun Q."/>
        </authorList>
    </citation>
    <scope>NUCLEOTIDE SEQUENCE</scope>
    <source>
        <strain evidence="7">NSJ-53</strain>
    </source>
</reference>
<gene>
    <name evidence="7" type="ORF">H8696_01065</name>
</gene>
<evidence type="ECO:0000256" key="5">
    <source>
        <dbReference type="PIRSR" id="PIRSR004869-50"/>
    </source>
</evidence>
<keyword evidence="2 5" id="KW-0479">Metal-binding</keyword>
<dbReference type="SFLD" id="SFLDG01099">
    <property type="entry name" value="Uncharacterised_Radical_SAM_Su"/>
    <property type="match status" value="1"/>
</dbReference>
<dbReference type="RefSeq" id="WP_249314367.1">
    <property type="nucleotide sequence ID" value="NZ_JACRSR010000001.1"/>
</dbReference>
<dbReference type="Pfam" id="PF04055">
    <property type="entry name" value="Radical_SAM"/>
    <property type="match status" value="1"/>
</dbReference>
<feature type="domain" description="Radical SAM core" evidence="6">
    <location>
        <begin position="56"/>
        <end position="173"/>
    </location>
</feature>
<dbReference type="AlphaFoldDB" id="A0A926HPQ4"/>
<keyword evidence="4 5" id="KW-0411">Iron-sulfur</keyword>
<feature type="binding site" evidence="5">
    <location>
        <position position="64"/>
    </location>
    <ligand>
        <name>[4Fe-4S] cluster</name>
        <dbReference type="ChEBI" id="CHEBI:49883"/>
        <note>4Fe-4S-S-AdoMet</note>
    </ligand>
</feature>
<dbReference type="Proteomes" id="UP000623172">
    <property type="component" value="Unassembled WGS sequence"/>
</dbReference>
<evidence type="ECO:0000256" key="1">
    <source>
        <dbReference type="ARBA" id="ARBA00022691"/>
    </source>
</evidence>
<dbReference type="GO" id="GO:0003824">
    <property type="term" value="F:catalytic activity"/>
    <property type="evidence" value="ECO:0007669"/>
    <property type="project" value="InterPro"/>
</dbReference>
<evidence type="ECO:0000256" key="3">
    <source>
        <dbReference type="ARBA" id="ARBA00023004"/>
    </source>
</evidence>
<evidence type="ECO:0000313" key="8">
    <source>
        <dbReference type="Proteomes" id="UP000623172"/>
    </source>
</evidence>
<feature type="binding site" evidence="5">
    <location>
        <position position="67"/>
    </location>
    <ligand>
        <name>[4Fe-4S] cluster</name>
        <dbReference type="ChEBI" id="CHEBI:49883"/>
        <note>4Fe-4S-S-AdoMet</note>
    </ligand>
</feature>
<proteinExistence type="predicted"/>
<feature type="binding site" evidence="5">
    <location>
        <position position="60"/>
    </location>
    <ligand>
        <name>[4Fe-4S] cluster</name>
        <dbReference type="ChEBI" id="CHEBI:49883"/>
        <note>4Fe-4S-S-AdoMet</note>
    </ligand>
</feature>
<dbReference type="SFLD" id="SFLDS00029">
    <property type="entry name" value="Radical_SAM"/>
    <property type="match status" value="1"/>
</dbReference>
<evidence type="ECO:0000256" key="2">
    <source>
        <dbReference type="ARBA" id="ARBA00022723"/>
    </source>
</evidence>
<evidence type="ECO:0000313" key="7">
    <source>
        <dbReference type="EMBL" id="MBC8530436.1"/>
    </source>
</evidence>
<name>A0A926HPQ4_9FIRM</name>
<evidence type="ECO:0000259" key="6">
    <source>
        <dbReference type="Pfam" id="PF04055"/>
    </source>
</evidence>
<dbReference type="PANTHER" id="PTHR43075">
    <property type="entry name" value="FORMATE LYASE ACTIVATING ENZYME, PUTATIVE (AFU_ORTHOLOGUE AFUA_2G15630)-RELATED"/>
    <property type="match status" value="1"/>
</dbReference>
<dbReference type="PANTHER" id="PTHR43075:SF1">
    <property type="entry name" value="FORMATE LYASE ACTIVATING ENZYME, PUTATIVE (AFU_ORTHOLOGUE AFUA_2G15630)-RELATED"/>
    <property type="match status" value="1"/>
</dbReference>
<dbReference type="InterPro" id="IPR013785">
    <property type="entry name" value="Aldolase_TIM"/>
</dbReference>
<dbReference type="EMBL" id="JACRSR010000001">
    <property type="protein sequence ID" value="MBC8530436.1"/>
    <property type="molecule type" value="Genomic_DNA"/>
</dbReference>
<dbReference type="InterPro" id="IPR058240">
    <property type="entry name" value="rSAM_sf"/>
</dbReference>
<dbReference type="GO" id="GO:0051536">
    <property type="term" value="F:iron-sulfur cluster binding"/>
    <property type="evidence" value="ECO:0007669"/>
    <property type="project" value="UniProtKB-KW"/>
</dbReference>
<dbReference type="Gene3D" id="3.20.20.70">
    <property type="entry name" value="Aldolase class I"/>
    <property type="match status" value="1"/>
</dbReference>
<keyword evidence="8" id="KW-1185">Reference proteome</keyword>
<comment type="caution">
    <text evidence="7">The sequence shown here is derived from an EMBL/GenBank/DDBJ whole genome shotgun (WGS) entry which is preliminary data.</text>
</comment>
<evidence type="ECO:0000256" key="4">
    <source>
        <dbReference type="ARBA" id="ARBA00023014"/>
    </source>
</evidence>
<accession>A0A926HPQ4</accession>
<keyword evidence="1 5" id="KW-0949">S-adenosyl-L-methionine</keyword>